<accession>A0A8S2J3N7</accession>
<dbReference type="CDD" id="cd17917">
    <property type="entry name" value="DEXHc_RHA-like"/>
    <property type="match status" value="1"/>
</dbReference>
<evidence type="ECO:0000256" key="5">
    <source>
        <dbReference type="ARBA" id="ARBA00022840"/>
    </source>
</evidence>
<dbReference type="InterPro" id="IPR027417">
    <property type="entry name" value="P-loop_NTPase"/>
</dbReference>
<evidence type="ECO:0000256" key="2">
    <source>
        <dbReference type="ARBA" id="ARBA00022741"/>
    </source>
</evidence>
<evidence type="ECO:0000256" key="4">
    <source>
        <dbReference type="ARBA" id="ARBA00022806"/>
    </source>
</evidence>
<sequence>THLYGQIGDENNVSADVINSSEKSFDSQGFRHSGRVTYRGRGGNPRGRRGHSRGCGADFRERHNHSRGLADDFPGQGQRGNSSHPNDAQNSRCDRWQKNNETVNEHANSNDQLQQSLYDSHSSRSHYSDRSSTHGSNYEGHQCGPDVVPKLMNVRPRSLSRASNRSHLSYPESDDELDDEITNVLRKLENCKFGVKCYKKNCSSIHPSGWTPCPQPRKCEDISCALAHHPRRHLPCPSGENCKNYSCKCLHPSKRLKCHNGGDCSVYECRFIHPFNRKRCCRKSRSKPCPQGDNCSNSECDLLHSDSWESMIVAPTTNPVVASMQKIKSQSGYGTVRTGFKTIQQRWIDRKNARLPVLECREQFLQRLEKEKALVITAETGSGKSTQLAQYTAEHDTFGQGLTVCTQPRVMAAISIARRVAEEYDGGDVGYSVGYSVGGGNTVNGNRIMFMTDATLVRQLKHDPNLDKISVLIIDEAHERSLYTDIVLGIANILRKKRPDNFYVVITSATIDPKPFLNFFNCQTTPLHVPGRVYPVTLDYQNPPSEIKFNPNKLISEFIIPTVLKTLKNYNEGHCLVFLPGQAEIEQALKHFRPNAPDNVTPLPLFGSLSPEEQENVLKFDVQDDDMRMIVFCTNVAETSLTVPGVKLVIDSGLAKEARYETKRRMTVLELVRISRSSADQRKGRVGRLSTGHCIRLFDEKELTRQNIEPEILHSSLDAVILQLSRIRLDPLAFPFMDKPLPELLQSSVTLLKQIRCIDSVTNEITKRGELFAKLPFDPRLSEFVLLAYEKYNLLDIPATIAAILSAPGSIFFMGGTTKEKKIKAKQDIVKGALGYDSDLLYSYEVFQKWIDFGKVDENDGCTTCNEKLSKSQKKTGCRRCRVQHTIKDGLNNKVYEIVQKTRDNFISTIMEPKWNVRHIQLSISGNTNTTTMTRTALIHTQGAGKPNNIVEYLGECLKLVFADQLCTVLIPHMPSEGVRIVSANVRAKINDISTILQKNRDSPFHQIIAMSITQLPSGLYVVDRIHPLVDIMSVNDQTMTMVEAVSIENTGSLIASEVRKKVLFNIKETWATWSVCIHDTKQARLQVFCPLKFQQSAQKELKIITQDLVKTYSEYEVEEMLPNGTGVVKVQSGLAIANIELTGKSCRVKMKNLPCENRDDCIDWIRVNYKVDLKDRNLVKWLNFQPSCLKNVDDVDDGEGESGK</sequence>
<dbReference type="EMBL" id="CAJNOK010007108">
    <property type="protein sequence ID" value="CAF1024645.1"/>
    <property type="molecule type" value="Genomic_DNA"/>
</dbReference>
<organism evidence="10 11">
    <name type="scientific">Didymodactylos carnosus</name>
    <dbReference type="NCBI Taxonomy" id="1234261"/>
    <lineage>
        <taxon>Eukaryota</taxon>
        <taxon>Metazoa</taxon>
        <taxon>Spiralia</taxon>
        <taxon>Gnathifera</taxon>
        <taxon>Rotifera</taxon>
        <taxon>Eurotatoria</taxon>
        <taxon>Bdelloidea</taxon>
        <taxon>Philodinida</taxon>
        <taxon>Philodinidae</taxon>
        <taxon>Didymodactylos</taxon>
    </lineage>
</organism>
<feature type="domain" description="Helicase ATP-binding" evidence="7">
    <location>
        <begin position="365"/>
        <end position="529"/>
    </location>
</feature>
<dbReference type="PANTHER" id="PTHR18934">
    <property type="entry name" value="ATP-DEPENDENT RNA HELICASE"/>
    <property type="match status" value="1"/>
</dbReference>
<dbReference type="CDD" id="cd18791">
    <property type="entry name" value="SF2_C_RHA"/>
    <property type="match status" value="1"/>
</dbReference>
<dbReference type="SUPFAM" id="SSF52540">
    <property type="entry name" value="P-loop containing nucleoside triphosphate hydrolases"/>
    <property type="match status" value="1"/>
</dbReference>
<evidence type="ECO:0000256" key="3">
    <source>
        <dbReference type="ARBA" id="ARBA00022801"/>
    </source>
</evidence>
<dbReference type="InterPro" id="IPR011545">
    <property type="entry name" value="DEAD/DEAH_box_helicase_dom"/>
</dbReference>
<dbReference type="GO" id="GO:0016787">
    <property type="term" value="F:hydrolase activity"/>
    <property type="evidence" value="ECO:0007669"/>
    <property type="project" value="UniProtKB-KW"/>
</dbReference>
<dbReference type="PROSITE" id="PS51194">
    <property type="entry name" value="HELICASE_CTER"/>
    <property type="match status" value="1"/>
</dbReference>
<evidence type="ECO:0000256" key="1">
    <source>
        <dbReference type="ARBA" id="ARBA00008792"/>
    </source>
</evidence>
<dbReference type="PROSITE" id="PS51192">
    <property type="entry name" value="HELICASE_ATP_BIND_1"/>
    <property type="match status" value="1"/>
</dbReference>
<dbReference type="GO" id="GO:0003723">
    <property type="term" value="F:RNA binding"/>
    <property type="evidence" value="ECO:0007669"/>
    <property type="project" value="TreeGrafter"/>
</dbReference>
<dbReference type="Proteomes" id="UP000682733">
    <property type="component" value="Unassembled WGS sequence"/>
</dbReference>
<name>A0A8S2J3N7_9BILA</name>
<dbReference type="SMART" id="SM00487">
    <property type="entry name" value="DEXDc"/>
    <property type="match status" value="1"/>
</dbReference>
<dbReference type="SMART" id="SM00490">
    <property type="entry name" value="HELICc"/>
    <property type="match status" value="1"/>
</dbReference>
<keyword evidence="3" id="KW-0378">Hydrolase</keyword>
<dbReference type="GO" id="GO:0005524">
    <property type="term" value="F:ATP binding"/>
    <property type="evidence" value="ECO:0007669"/>
    <property type="project" value="UniProtKB-KW"/>
</dbReference>
<evidence type="ECO:0000313" key="9">
    <source>
        <dbReference type="EMBL" id="CAF1024645.1"/>
    </source>
</evidence>
<dbReference type="Gene3D" id="4.10.1000.40">
    <property type="match status" value="1"/>
</dbReference>
<dbReference type="PANTHER" id="PTHR18934:SF99">
    <property type="entry name" value="ATP-DEPENDENT RNA HELICASE DHX37-RELATED"/>
    <property type="match status" value="1"/>
</dbReference>
<keyword evidence="4" id="KW-0347">Helicase</keyword>
<evidence type="ECO:0000259" key="8">
    <source>
        <dbReference type="PROSITE" id="PS51194"/>
    </source>
</evidence>
<evidence type="ECO:0000313" key="11">
    <source>
        <dbReference type="Proteomes" id="UP000682733"/>
    </source>
</evidence>
<dbReference type="SMART" id="SM00847">
    <property type="entry name" value="HA2"/>
    <property type="match status" value="1"/>
</dbReference>
<dbReference type="InterPro" id="IPR007502">
    <property type="entry name" value="Helicase-assoc_dom"/>
</dbReference>
<dbReference type="InterPro" id="IPR002464">
    <property type="entry name" value="DNA/RNA_helicase_DEAH_CS"/>
</dbReference>
<keyword evidence="5" id="KW-0067">ATP-binding</keyword>
<feature type="non-terminal residue" evidence="10">
    <location>
        <position position="1"/>
    </location>
</feature>
<comment type="caution">
    <text evidence="10">The sequence shown here is derived from an EMBL/GenBank/DDBJ whole genome shotgun (WGS) entry which is preliminary data.</text>
</comment>
<keyword evidence="2" id="KW-0547">Nucleotide-binding</keyword>
<dbReference type="Gene3D" id="3.40.50.300">
    <property type="entry name" value="P-loop containing nucleotide triphosphate hydrolases"/>
    <property type="match status" value="2"/>
</dbReference>
<dbReference type="Gene3D" id="1.20.120.1080">
    <property type="match status" value="1"/>
</dbReference>
<dbReference type="InterPro" id="IPR001650">
    <property type="entry name" value="Helicase_C-like"/>
</dbReference>
<dbReference type="AlphaFoldDB" id="A0A8S2J3N7"/>
<evidence type="ECO:0000256" key="6">
    <source>
        <dbReference type="SAM" id="MobiDB-lite"/>
    </source>
</evidence>
<dbReference type="Pfam" id="PF00271">
    <property type="entry name" value="Helicase_C"/>
    <property type="match status" value="1"/>
</dbReference>
<feature type="domain" description="Helicase C-terminal" evidence="8">
    <location>
        <begin position="562"/>
        <end position="728"/>
    </location>
</feature>
<evidence type="ECO:0008006" key="12">
    <source>
        <dbReference type="Google" id="ProtNLM"/>
    </source>
</evidence>
<dbReference type="Proteomes" id="UP000677228">
    <property type="component" value="Unassembled WGS sequence"/>
</dbReference>
<proteinExistence type="inferred from homology"/>
<dbReference type="GO" id="GO:0004386">
    <property type="term" value="F:helicase activity"/>
    <property type="evidence" value="ECO:0007669"/>
    <property type="project" value="UniProtKB-KW"/>
</dbReference>
<protein>
    <recommendedName>
        <fullName evidence="12">RNA helicase</fullName>
    </recommendedName>
</protein>
<dbReference type="InterPro" id="IPR014001">
    <property type="entry name" value="Helicase_ATP-bd"/>
</dbReference>
<dbReference type="Pfam" id="PF00270">
    <property type="entry name" value="DEAD"/>
    <property type="match status" value="1"/>
</dbReference>
<gene>
    <name evidence="9" type="ORF">OVA965_LOCUS15681</name>
    <name evidence="10" type="ORF">TMI583_LOCUS15690</name>
</gene>
<evidence type="ECO:0000259" key="7">
    <source>
        <dbReference type="PROSITE" id="PS51192"/>
    </source>
</evidence>
<dbReference type="PROSITE" id="PS00690">
    <property type="entry name" value="DEAH_ATP_HELICASE"/>
    <property type="match status" value="1"/>
</dbReference>
<dbReference type="EMBL" id="CAJOBA010007119">
    <property type="protein sequence ID" value="CAF3793146.1"/>
    <property type="molecule type" value="Genomic_DNA"/>
</dbReference>
<comment type="similarity">
    <text evidence="1">Belongs to the DEAD box helicase family. DEAH subfamily.</text>
</comment>
<evidence type="ECO:0000313" key="10">
    <source>
        <dbReference type="EMBL" id="CAF3793146.1"/>
    </source>
</evidence>
<feature type="region of interest" description="Disordered" evidence="6">
    <location>
        <begin position="117"/>
        <end position="176"/>
    </location>
</feature>
<feature type="compositionally biased region" description="Polar residues" evidence="6">
    <location>
        <begin position="79"/>
        <end position="91"/>
    </location>
</feature>
<feature type="region of interest" description="Disordered" evidence="6">
    <location>
        <begin position="23"/>
        <end position="92"/>
    </location>
</feature>
<reference evidence="10" key="1">
    <citation type="submission" date="2021-02" db="EMBL/GenBank/DDBJ databases">
        <authorList>
            <person name="Nowell W R."/>
        </authorList>
    </citation>
    <scope>NUCLEOTIDE SEQUENCE</scope>
</reference>